<evidence type="ECO:0000256" key="16">
    <source>
        <dbReference type="ARBA" id="ARBA00023014"/>
    </source>
</evidence>
<evidence type="ECO:0000256" key="5">
    <source>
        <dbReference type="ARBA" id="ARBA00017322"/>
    </source>
</evidence>
<dbReference type="PROSITE" id="PS50109">
    <property type="entry name" value="HIS_KIN"/>
    <property type="match status" value="1"/>
</dbReference>
<evidence type="ECO:0000256" key="17">
    <source>
        <dbReference type="ARBA" id="ARBA00024827"/>
    </source>
</evidence>
<dbReference type="Gene3D" id="1.20.5.1930">
    <property type="match status" value="1"/>
</dbReference>
<comment type="cofactor">
    <cofactor evidence="2">
        <name>[4Fe-4S] cluster</name>
        <dbReference type="ChEBI" id="CHEBI:49883"/>
    </cofactor>
</comment>
<evidence type="ECO:0000256" key="8">
    <source>
        <dbReference type="ARBA" id="ARBA00022553"/>
    </source>
</evidence>
<accession>A0ABN6E0N6</accession>
<evidence type="ECO:0000256" key="12">
    <source>
        <dbReference type="ARBA" id="ARBA00022777"/>
    </source>
</evidence>
<sequence>MNKSAEGAVLDNPNELAGAELLALRCTSNPGAADQGPRGSRLAHYLIQHPGQLIAALAAWVFFAEFGAMMLMAQFPPMGDKVGALLDAGVLVLVLSPAYFLFYIPLKELLVERLQNEKEIRHLSRRLLRAGEEERRHLARELHDQCSQTLTALHFGIETLKNTLPGPDEQTSGQFQQLGGLVDKLAGDLRSITNDLRPTMLDELGLGPALRWHIEEFSRLLPGVEAVFEPPQCHLRLVPEVELTLFRVCQEGLNNVARHSGAKRVQVDLNRVGECIMLTIQDDGVGFDPEHVRRRVQHPGAIGLVGMRERVAAVGGHMRIVSARRQGTRIEVRLPLAGNMDEMGLAG</sequence>
<dbReference type="RefSeq" id="WP_221249292.1">
    <property type="nucleotide sequence ID" value="NZ_AP024355.1"/>
</dbReference>
<feature type="transmembrane region" description="Helical" evidence="19">
    <location>
        <begin position="85"/>
        <end position="106"/>
    </location>
</feature>
<keyword evidence="19" id="KW-0472">Membrane</keyword>
<evidence type="ECO:0000256" key="14">
    <source>
        <dbReference type="ARBA" id="ARBA00023004"/>
    </source>
</evidence>
<evidence type="ECO:0000259" key="20">
    <source>
        <dbReference type="PROSITE" id="PS50109"/>
    </source>
</evidence>
<dbReference type="CDD" id="cd16917">
    <property type="entry name" value="HATPase_UhpB-NarQ-NarX-like"/>
    <property type="match status" value="1"/>
</dbReference>
<evidence type="ECO:0000256" key="11">
    <source>
        <dbReference type="ARBA" id="ARBA00022741"/>
    </source>
</evidence>
<dbReference type="SMART" id="SM00387">
    <property type="entry name" value="HATPase_c"/>
    <property type="match status" value="1"/>
</dbReference>
<keyword evidence="22" id="KW-1185">Reference proteome</keyword>
<dbReference type="InterPro" id="IPR003594">
    <property type="entry name" value="HATPase_dom"/>
</dbReference>
<dbReference type="EMBL" id="AP024355">
    <property type="protein sequence ID" value="BCR05898.1"/>
    <property type="molecule type" value="Genomic_DNA"/>
</dbReference>
<keyword evidence="12" id="KW-0418">Kinase</keyword>
<organism evidence="21 22">
    <name type="scientific">Desulfuromonas versatilis</name>
    <dbReference type="NCBI Taxonomy" id="2802975"/>
    <lineage>
        <taxon>Bacteria</taxon>
        <taxon>Pseudomonadati</taxon>
        <taxon>Thermodesulfobacteriota</taxon>
        <taxon>Desulfuromonadia</taxon>
        <taxon>Desulfuromonadales</taxon>
        <taxon>Desulfuromonadaceae</taxon>
        <taxon>Desulfuromonas</taxon>
    </lineage>
</organism>
<keyword evidence="16" id="KW-0411">Iron-sulfur</keyword>
<dbReference type="InterPro" id="IPR005467">
    <property type="entry name" value="His_kinase_dom"/>
</dbReference>
<dbReference type="EC" id="2.7.13.3" evidence="4"/>
<keyword evidence="11" id="KW-0547">Nucleotide-binding</keyword>
<evidence type="ECO:0000256" key="6">
    <source>
        <dbReference type="ARBA" id="ARBA00022485"/>
    </source>
</evidence>
<dbReference type="InterPro" id="IPR050482">
    <property type="entry name" value="Sensor_HK_TwoCompSys"/>
</dbReference>
<keyword evidence="6" id="KW-0004">4Fe-4S</keyword>
<evidence type="ECO:0000313" key="22">
    <source>
        <dbReference type="Proteomes" id="UP001319827"/>
    </source>
</evidence>
<evidence type="ECO:0000256" key="15">
    <source>
        <dbReference type="ARBA" id="ARBA00023012"/>
    </source>
</evidence>
<evidence type="ECO:0000256" key="3">
    <source>
        <dbReference type="ARBA" id="ARBA00004496"/>
    </source>
</evidence>
<dbReference type="InterPro" id="IPR004358">
    <property type="entry name" value="Sig_transdc_His_kin-like_C"/>
</dbReference>
<evidence type="ECO:0000256" key="1">
    <source>
        <dbReference type="ARBA" id="ARBA00000085"/>
    </source>
</evidence>
<dbReference type="InterPro" id="IPR036890">
    <property type="entry name" value="HATPase_C_sf"/>
</dbReference>
<evidence type="ECO:0000256" key="9">
    <source>
        <dbReference type="ARBA" id="ARBA00022679"/>
    </source>
</evidence>
<reference evidence="21 22" key="2">
    <citation type="journal article" date="2021" name="Int. J. Syst. Evol. Microbiol.">
        <title>Isolation and Polyphasic Characterization of Desulfuromonas versatilis sp. Nov., an Electrogenic Bacteria Capable of Versatile Metabolism Isolated from a Graphene Oxide-Reducing Enrichment Culture.</title>
        <authorList>
            <person name="Xie L."/>
            <person name="Yoshida N."/>
            <person name="Ishii S."/>
            <person name="Meng L."/>
        </authorList>
    </citation>
    <scope>NUCLEOTIDE SEQUENCE [LARGE SCALE GENOMIC DNA]</scope>
    <source>
        <strain evidence="21 22">NIT-T3</strain>
    </source>
</reference>
<dbReference type="Pfam" id="PF02518">
    <property type="entry name" value="HATPase_c"/>
    <property type="match status" value="1"/>
</dbReference>
<dbReference type="Gene3D" id="3.30.565.10">
    <property type="entry name" value="Histidine kinase-like ATPase, C-terminal domain"/>
    <property type="match status" value="1"/>
</dbReference>
<keyword evidence="19" id="KW-1133">Transmembrane helix</keyword>
<dbReference type="PANTHER" id="PTHR24421:SF10">
    <property type="entry name" value="NITRATE_NITRITE SENSOR PROTEIN NARQ"/>
    <property type="match status" value="1"/>
</dbReference>
<dbReference type="InterPro" id="IPR011712">
    <property type="entry name" value="Sig_transdc_His_kin_sub3_dim/P"/>
</dbReference>
<dbReference type="SUPFAM" id="SSF55874">
    <property type="entry name" value="ATPase domain of HSP90 chaperone/DNA topoisomerase II/histidine kinase"/>
    <property type="match status" value="1"/>
</dbReference>
<keyword evidence="14" id="KW-0408">Iron</keyword>
<keyword evidence="7" id="KW-0963">Cytoplasm</keyword>
<reference evidence="21 22" key="1">
    <citation type="journal article" date="2016" name="C (Basel)">
        <title>Selective Growth of and Electricity Production by Marine Exoelectrogenic Bacteria in Self-Aggregated Hydrogel of Microbially Reduced Graphene Oxide.</title>
        <authorList>
            <person name="Yoshida N."/>
            <person name="Goto Y."/>
            <person name="Miyata Y."/>
        </authorList>
    </citation>
    <scope>NUCLEOTIDE SEQUENCE [LARGE SCALE GENOMIC DNA]</scope>
    <source>
        <strain evidence="21 22">NIT-T3</strain>
    </source>
</reference>
<name>A0ABN6E0N6_9BACT</name>
<keyword evidence="9" id="KW-0808">Transferase</keyword>
<feature type="transmembrane region" description="Helical" evidence="19">
    <location>
        <begin position="53"/>
        <end position="73"/>
    </location>
</feature>
<comment type="catalytic activity">
    <reaction evidence="1">
        <text>ATP + protein L-histidine = ADP + protein N-phospho-L-histidine.</text>
        <dbReference type="EC" id="2.7.13.3"/>
    </reaction>
</comment>
<evidence type="ECO:0000256" key="13">
    <source>
        <dbReference type="ARBA" id="ARBA00022840"/>
    </source>
</evidence>
<evidence type="ECO:0000256" key="2">
    <source>
        <dbReference type="ARBA" id="ARBA00001966"/>
    </source>
</evidence>
<proteinExistence type="predicted"/>
<evidence type="ECO:0000256" key="19">
    <source>
        <dbReference type="SAM" id="Phobius"/>
    </source>
</evidence>
<comment type="function">
    <text evidence="17">Member of the two-component regulatory system NreB/NreC involved in the control of dissimilatory nitrate/nitrite reduction in response to oxygen. NreB functions as a direct oxygen sensor histidine kinase which is autophosphorylated, in the absence of oxygen, probably at the conserved histidine residue, and transfers its phosphate group probably to a conserved aspartate residue of NreC. NreB/NreC activates the expression of the nitrate (narGHJI) and nitrite (nir) reductase operons, as well as the putative nitrate transporter gene narT.</text>
</comment>
<evidence type="ECO:0000256" key="10">
    <source>
        <dbReference type="ARBA" id="ARBA00022723"/>
    </source>
</evidence>
<keyword evidence="13" id="KW-0067">ATP-binding</keyword>
<keyword evidence="10" id="KW-0479">Metal-binding</keyword>
<dbReference type="Pfam" id="PF07730">
    <property type="entry name" value="HisKA_3"/>
    <property type="match status" value="1"/>
</dbReference>
<protein>
    <recommendedName>
        <fullName evidence="5">Oxygen sensor histidine kinase NreB</fullName>
        <ecNumber evidence="4">2.7.13.3</ecNumber>
    </recommendedName>
    <alternativeName>
        <fullName evidence="18">Nitrogen regulation protein B</fullName>
    </alternativeName>
</protein>
<feature type="domain" description="Histidine kinase" evidence="20">
    <location>
        <begin position="141"/>
        <end position="338"/>
    </location>
</feature>
<dbReference type="PRINTS" id="PR00344">
    <property type="entry name" value="BCTRLSENSOR"/>
</dbReference>
<evidence type="ECO:0000256" key="4">
    <source>
        <dbReference type="ARBA" id="ARBA00012438"/>
    </source>
</evidence>
<keyword evidence="15" id="KW-0902">Two-component regulatory system</keyword>
<dbReference type="Proteomes" id="UP001319827">
    <property type="component" value="Chromosome"/>
</dbReference>
<evidence type="ECO:0000256" key="7">
    <source>
        <dbReference type="ARBA" id="ARBA00022490"/>
    </source>
</evidence>
<comment type="subcellular location">
    <subcellularLocation>
        <location evidence="3">Cytoplasm</location>
    </subcellularLocation>
</comment>
<evidence type="ECO:0000256" key="18">
    <source>
        <dbReference type="ARBA" id="ARBA00030800"/>
    </source>
</evidence>
<gene>
    <name evidence="21" type="ORF">DESUT3_29670</name>
</gene>
<dbReference type="PANTHER" id="PTHR24421">
    <property type="entry name" value="NITRATE/NITRITE SENSOR PROTEIN NARX-RELATED"/>
    <property type="match status" value="1"/>
</dbReference>
<keyword evidence="8" id="KW-0597">Phosphoprotein</keyword>
<keyword evidence="19" id="KW-0812">Transmembrane</keyword>
<evidence type="ECO:0000313" key="21">
    <source>
        <dbReference type="EMBL" id="BCR05898.1"/>
    </source>
</evidence>